<keyword evidence="3" id="KW-1185">Reference proteome</keyword>
<dbReference type="OrthoDB" id="287782at2"/>
<comment type="caution">
    <text evidence="2">The sequence shown here is derived from an EMBL/GenBank/DDBJ whole genome shotgun (WGS) entry which is preliminary data.</text>
</comment>
<accession>A0A059FJK6</accession>
<protein>
    <submittedName>
        <fullName evidence="2">Uncharacterized protein</fullName>
    </submittedName>
</protein>
<feature type="transmembrane region" description="Helical" evidence="1">
    <location>
        <begin position="41"/>
        <end position="61"/>
    </location>
</feature>
<dbReference type="RefSeq" id="WP_035617423.1">
    <property type="nucleotide sequence ID" value="NZ_ARYK01000006.1"/>
</dbReference>
<keyword evidence="1" id="KW-0812">Transmembrane</keyword>
<feature type="transmembrane region" description="Helical" evidence="1">
    <location>
        <begin position="100"/>
        <end position="121"/>
    </location>
</feature>
<evidence type="ECO:0000256" key="1">
    <source>
        <dbReference type="SAM" id="Phobius"/>
    </source>
</evidence>
<dbReference type="Proteomes" id="UP000025171">
    <property type="component" value="Unassembled WGS sequence"/>
</dbReference>
<gene>
    <name evidence="2" type="ORF">HJO_12731</name>
</gene>
<dbReference type="AlphaFoldDB" id="A0A059FJK6"/>
<evidence type="ECO:0000313" key="2">
    <source>
        <dbReference type="EMBL" id="KCZ90716.1"/>
    </source>
</evidence>
<sequence>MWRVILFAIAILNFVLAAYLWFAPHAWYEGTPGVAMMGPFNLHFIRDVALAYLASAAALGWGAWKRDVTAAVFGAAWPCFHALFHVWIWLGRGVPFDEIALVNLVGIQVPAWLALTAALQFQSGRAGR</sequence>
<keyword evidence="1" id="KW-0472">Membrane</keyword>
<dbReference type="STRING" id="1280950.HJO_12731"/>
<keyword evidence="1" id="KW-1133">Transmembrane helix</keyword>
<evidence type="ECO:0000313" key="3">
    <source>
        <dbReference type="Proteomes" id="UP000025171"/>
    </source>
</evidence>
<reference evidence="2 3" key="1">
    <citation type="journal article" date="2014" name="Antonie Van Leeuwenhoek">
        <title>Hyphomonas beringensis sp. nov. and Hyphomonas chukchiensis sp. nov., isolated from surface seawater of the Bering Sea and Chukchi Sea.</title>
        <authorList>
            <person name="Li C."/>
            <person name="Lai Q."/>
            <person name="Li G."/>
            <person name="Dong C."/>
            <person name="Wang J."/>
            <person name="Liao Y."/>
            <person name="Shao Z."/>
        </authorList>
    </citation>
    <scope>NUCLEOTIDE SEQUENCE [LARGE SCALE GENOMIC DNA]</scope>
    <source>
        <strain evidence="2 3">MHS-2</strain>
    </source>
</reference>
<proteinExistence type="predicted"/>
<dbReference type="EMBL" id="ARYK01000006">
    <property type="protein sequence ID" value="KCZ90716.1"/>
    <property type="molecule type" value="Genomic_DNA"/>
</dbReference>
<dbReference type="PATRIC" id="fig|1280950.3.peg.2550"/>
<feature type="transmembrane region" description="Helical" evidence="1">
    <location>
        <begin position="68"/>
        <end position="88"/>
    </location>
</feature>
<organism evidence="2 3">
    <name type="scientific">Hyphomonas johnsonii MHS-2</name>
    <dbReference type="NCBI Taxonomy" id="1280950"/>
    <lineage>
        <taxon>Bacteria</taxon>
        <taxon>Pseudomonadati</taxon>
        <taxon>Pseudomonadota</taxon>
        <taxon>Alphaproteobacteria</taxon>
        <taxon>Hyphomonadales</taxon>
        <taxon>Hyphomonadaceae</taxon>
        <taxon>Hyphomonas</taxon>
    </lineage>
</organism>
<name>A0A059FJK6_9PROT</name>